<sequence>MKASFRWGSLLLSVFFLASCKTQLQPSVQHQRYYQMDGTIAADSGIVNYYTPFKAQLEAEMNRVIGYAEQQISKSREAESLAGNFFVDALLWKAKQLDPEVQASFATKGGIRAGLNAGNITIGNIFEMMPFENRITILKLKGTDMLRWAEYMAKTHGQPAGGIKLVIQENAVKEFLIDGRSIDPDATYKLATYDYLANGGDYVDFFNHVVARQDYDQRIRETLIEYVEALTKEGKNIQVQLDGRVRIIQ</sequence>
<dbReference type="PRINTS" id="PR01607">
    <property type="entry name" value="APYRASEFAMLY"/>
</dbReference>
<dbReference type="SUPFAM" id="SSF55816">
    <property type="entry name" value="5'-nucleotidase (syn. UDP-sugar hydrolase), C-terminal domain"/>
    <property type="match status" value="1"/>
</dbReference>
<dbReference type="Proteomes" id="UP000198785">
    <property type="component" value="Unassembled WGS sequence"/>
</dbReference>
<dbReference type="GO" id="GO:0016787">
    <property type="term" value="F:hydrolase activity"/>
    <property type="evidence" value="ECO:0007669"/>
    <property type="project" value="InterPro"/>
</dbReference>
<feature type="signal peptide" evidence="1">
    <location>
        <begin position="1"/>
        <end position="18"/>
    </location>
</feature>
<dbReference type="InterPro" id="IPR006179">
    <property type="entry name" value="5_nucleotidase/apyrase"/>
</dbReference>
<dbReference type="AlphaFoldDB" id="A0A1I6NR14"/>
<dbReference type="PROSITE" id="PS51257">
    <property type="entry name" value="PROKAR_LIPOPROTEIN"/>
    <property type="match status" value="1"/>
</dbReference>
<feature type="domain" description="5'-Nucleotidase C-terminal" evidence="2">
    <location>
        <begin position="64"/>
        <end position="207"/>
    </location>
</feature>
<name>A0A1I6NR14_9SPHI</name>
<accession>A0A1I6NR14</accession>
<evidence type="ECO:0000259" key="2">
    <source>
        <dbReference type="Pfam" id="PF02872"/>
    </source>
</evidence>
<protein>
    <submittedName>
        <fullName evidence="3">5'-nucleotidase, C-terminal domain</fullName>
    </submittedName>
</protein>
<dbReference type="Pfam" id="PF02872">
    <property type="entry name" value="5_nucleotid_C"/>
    <property type="match status" value="1"/>
</dbReference>
<proteinExistence type="predicted"/>
<evidence type="ECO:0000313" key="4">
    <source>
        <dbReference type="Proteomes" id="UP000198785"/>
    </source>
</evidence>
<dbReference type="EMBL" id="FOZZ01000001">
    <property type="protein sequence ID" value="SFS30333.1"/>
    <property type="molecule type" value="Genomic_DNA"/>
</dbReference>
<dbReference type="PANTHER" id="PTHR11575:SF24">
    <property type="entry name" value="5'-NUCLEOTIDASE"/>
    <property type="match status" value="1"/>
</dbReference>
<reference evidence="3 4" key="1">
    <citation type="submission" date="2016-10" db="EMBL/GenBank/DDBJ databases">
        <authorList>
            <person name="de Groot N.N."/>
        </authorList>
    </citation>
    <scope>NUCLEOTIDE SEQUENCE [LARGE SCALE GENOMIC DNA]</scope>
    <source>
        <strain evidence="3 4">DSM 22789</strain>
    </source>
</reference>
<evidence type="ECO:0000256" key="1">
    <source>
        <dbReference type="SAM" id="SignalP"/>
    </source>
</evidence>
<dbReference type="RefSeq" id="WP_244525773.1">
    <property type="nucleotide sequence ID" value="NZ_FOZZ01000001.1"/>
</dbReference>
<feature type="chain" id="PRO_5011619276" evidence="1">
    <location>
        <begin position="19"/>
        <end position="249"/>
    </location>
</feature>
<dbReference type="GO" id="GO:0009166">
    <property type="term" value="P:nucleotide catabolic process"/>
    <property type="evidence" value="ECO:0007669"/>
    <property type="project" value="InterPro"/>
</dbReference>
<evidence type="ECO:0000313" key="3">
    <source>
        <dbReference type="EMBL" id="SFS30333.1"/>
    </source>
</evidence>
<dbReference type="InterPro" id="IPR008334">
    <property type="entry name" value="5'-Nucleotdase_C"/>
</dbReference>
<dbReference type="Gene3D" id="3.90.780.10">
    <property type="entry name" value="5'-Nucleotidase, C-terminal domain"/>
    <property type="match status" value="1"/>
</dbReference>
<dbReference type="InterPro" id="IPR036907">
    <property type="entry name" value="5'-Nucleotdase_C_sf"/>
</dbReference>
<gene>
    <name evidence="3" type="ORF">SAMN05660206_10119</name>
</gene>
<dbReference type="PANTHER" id="PTHR11575">
    <property type="entry name" value="5'-NUCLEOTIDASE-RELATED"/>
    <property type="match status" value="1"/>
</dbReference>
<dbReference type="STRING" id="683125.SAMN05660206_10119"/>
<organism evidence="3 4">
    <name type="scientific">Sphingobacterium wenxiniae</name>
    <dbReference type="NCBI Taxonomy" id="683125"/>
    <lineage>
        <taxon>Bacteria</taxon>
        <taxon>Pseudomonadati</taxon>
        <taxon>Bacteroidota</taxon>
        <taxon>Sphingobacteriia</taxon>
        <taxon>Sphingobacteriales</taxon>
        <taxon>Sphingobacteriaceae</taxon>
        <taxon>Sphingobacterium</taxon>
    </lineage>
</organism>
<keyword evidence="4" id="KW-1185">Reference proteome</keyword>
<keyword evidence="1" id="KW-0732">Signal</keyword>